<keyword evidence="2" id="KW-0418">Kinase</keyword>
<sequence>MTVALDLTALGGWMRGRGVDVGGTISATRVGRGQSNLTYRLEDEGGRTWIARRPPLGELLASAHDVVREHRILAALQETPVPVPALVGVCEDERVADVPVVVMEHVDGIVLDQMEIAESLTLDARRRLGLEIARTLAAIHAVDVDAVGLGDLASRSPYAERQLKRWSRQFEASRTVERPDLDALTALLHDHVPPPGDLSLVHGDFHIRNVIVDGEDGTVRTVLDWELSTLGDPMADIGSTLAYWPEAGEAPSGLFAASTLPGFPTRDELAQAYLDASGRDGGTLAFWHVLGIWKVAIISEGVYRRTLDNPANTAEGGAPTPERIQGVIDHAWHVAETTGLAGRLTTPRGRP</sequence>
<dbReference type="PANTHER" id="PTHR47829:SF1">
    <property type="entry name" value="HAD FAMILY PHOSPHATASE"/>
    <property type="match status" value="1"/>
</dbReference>
<dbReference type="SUPFAM" id="SSF56112">
    <property type="entry name" value="Protein kinase-like (PK-like)"/>
    <property type="match status" value="1"/>
</dbReference>
<evidence type="ECO:0000259" key="1">
    <source>
        <dbReference type="Pfam" id="PF01636"/>
    </source>
</evidence>
<proteinExistence type="predicted"/>
<dbReference type="Gene3D" id="3.30.200.20">
    <property type="entry name" value="Phosphorylase Kinase, domain 1"/>
    <property type="match status" value="1"/>
</dbReference>
<evidence type="ECO:0000313" key="3">
    <source>
        <dbReference type="Proteomes" id="UP000191040"/>
    </source>
</evidence>
<dbReference type="CDD" id="cd05154">
    <property type="entry name" value="ACAD10_11_N-like"/>
    <property type="match status" value="1"/>
</dbReference>
<dbReference type="STRING" id="1736691.SAMN06295964_1699"/>
<evidence type="ECO:0000313" key="2">
    <source>
        <dbReference type="EMBL" id="SKB07463.1"/>
    </source>
</evidence>
<dbReference type="PANTHER" id="PTHR47829">
    <property type="entry name" value="HYDROLASE, PUTATIVE (AFU_ORTHOLOGUE AFUA_1G12880)-RELATED"/>
    <property type="match status" value="1"/>
</dbReference>
<dbReference type="RefSeq" id="WP_197684285.1">
    <property type="nucleotide sequence ID" value="NZ_LT796768.1"/>
</dbReference>
<organism evidence="2 3">
    <name type="scientific">Aeromicrobium choanae</name>
    <dbReference type="NCBI Taxonomy" id="1736691"/>
    <lineage>
        <taxon>Bacteria</taxon>
        <taxon>Bacillati</taxon>
        <taxon>Actinomycetota</taxon>
        <taxon>Actinomycetes</taxon>
        <taxon>Propionibacteriales</taxon>
        <taxon>Nocardioidaceae</taxon>
        <taxon>Aeromicrobium</taxon>
    </lineage>
</organism>
<dbReference type="Gene3D" id="3.90.1200.10">
    <property type="match status" value="1"/>
</dbReference>
<dbReference type="InterPro" id="IPR041726">
    <property type="entry name" value="ACAD10_11_N"/>
</dbReference>
<dbReference type="AlphaFoldDB" id="A0A1T4Z0N3"/>
<feature type="domain" description="Aminoglycoside phosphotransferase" evidence="1">
    <location>
        <begin position="27"/>
        <end position="267"/>
    </location>
</feature>
<gene>
    <name evidence="2" type="ORF">SAMN06295964_1699</name>
</gene>
<dbReference type="InterPro" id="IPR052898">
    <property type="entry name" value="ACAD10-like"/>
</dbReference>
<keyword evidence="3" id="KW-1185">Reference proteome</keyword>
<reference evidence="3" key="1">
    <citation type="submission" date="2017-02" db="EMBL/GenBank/DDBJ databases">
        <authorList>
            <person name="Varghese N."/>
            <person name="Submissions S."/>
        </authorList>
    </citation>
    <scope>NUCLEOTIDE SEQUENCE [LARGE SCALE GENOMIC DNA]</scope>
    <source>
        <strain evidence="3">9H-4</strain>
    </source>
</reference>
<dbReference type="EMBL" id="LT796768">
    <property type="protein sequence ID" value="SKB07463.1"/>
    <property type="molecule type" value="Genomic_DNA"/>
</dbReference>
<dbReference type="Proteomes" id="UP000191040">
    <property type="component" value="Chromosome I"/>
</dbReference>
<dbReference type="GO" id="GO:0016301">
    <property type="term" value="F:kinase activity"/>
    <property type="evidence" value="ECO:0007669"/>
    <property type="project" value="UniProtKB-KW"/>
</dbReference>
<name>A0A1T4Z0N3_9ACTN</name>
<keyword evidence="2" id="KW-0808">Transferase</keyword>
<accession>A0A1T4Z0N3</accession>
<dbReference type="Pfam" id="PF01636">
    <property type="entry name" value="APH"/>
    <property type="match status" value="1"/>
</dbReference>
<dbReference type="InterPro" id="IPR002575">
    <property type="entry name" value="Aminoglycoside_PTrfase"/>
</dbReference>
<dbReference type="InterPro" id="IPR011009">
    <property type="entry name" value="Kinase-like_dom_sf"/>
</dbReference>
<protein>
    <submittedName>
        <fullName evidence="2">Predicted kinase, aminoglycoside phosphotransferase (APT) family</fullName>
    </submittedName>
</protein>